<name>A0A6J5G9P6_9BURK</name>
<sequence length="40" mass="4069">MDEVTQQNAALVEQAAAAAQSLEHQAQSLAGAVSAFNVKA</sequence>
<dbReference type="EMBL" id="CADIKI010000010">
    <property type="protein sequence ID" value="CAB3794626.1"/>
    <property type="molecule type" value="Genomic_DNA"/>
</dbReference>
<organism evidence="1 2">
    <name type="scientific">Paraburkholderia fynbosensis</name>
    <dbReference type="NCBI Taxonomy" id="1200993"/>
    <lineage>
        <taxon>Bacteria</taxon>
        <taxon>Pseudomonadati</taxon>
        <taxon>Pseudomonadota</taxon>
        <taxon>Betaproteobacteria</taxon>
        <taxon>Burkholderiales</taxon>
        <taxon>Burkholderiaceae</taxon>
        <taxon>Paraburkholderia</taxon>
    </lineage>
</organism>
<gene>
    <name evidence="1" type="ORF">LMG27177_03687</name>
</gene>
<reference evidence="1 2" key="1">
    <citation type="submission" date="2020-04" db="EMBL/GenBank/DDBJ databases">
        <authorList>
            <person name="De Canck E."/>
        </authorList>
    </citation>
    <scope>NUCLEOTIDE SEQUENCE [LARGE SCALE GENOMIC DNA]</scope>
    <source>
        <strain evidence="1 2">LMG 27177</strain>
    </source>
</reference>
<dbReference type="Proteomes" id="UP000494252">
    <property type="component" value="Unassembled WGS sequence"/>
</dbReference>
<evidence type="ECO:0000313" key="1">
    <source>
        <dbReference type="EMBL" id="CAB3794626.1"/>
    </source>
</evidence>
<accession>A0A6J5G9P6</accession>
<proteinExistence type="predicted"/>
<evidence type="ECO:0000313" key="2">
    <source>
        <dbReference type="Proteomes" id="UP000494252"/>
    </source>
</evidence>
<protein>
    <recommendedName>
        <fullName evidence="3">Methyl-accepting chemotaxis protein III</fullName>
    </recommendedName>
</protein>
<dbReference type="AlphaFoldDB" id="A0A6J5G9P6"/>
<evidence type="ECO:0008006" key="3">
    <source>
        <dbReference type="Google" id="ProtNLM"/>
    </source>
</evidence>
<dbReference type="RefSeq" id="WP_425497447.1">
    <property type="nucleotide sequence ID" value="NZ_CADIKI010000010.1"/>
</dbReference>
<keyword evidence="2" id="KW-1185">Reference proteome</keyword>
<dbReference type="SUPFAM" id="SSF58104">
    <property type="entry name" value="Methyl-accepting chemotaxis protein (MCP) signaling domain"/>
    <property type="match status" value="1"/>
</dbReference>